<comment type="cofactor">
    <cofactor evidence="1">
        <name>a divalent metal cation</name>
        <dbReference type="ChEBI" id="CHEBI:60240"/>
    </cofactor>
</comment>
<sequence>MYRRLRDVPIWPPRDVVHEFMPQCFKQEYPSTRIILDCTEIYIQTPSHFRVQSETNSSYKSHNTAKGLVGIAPNGFITLVTDLVSGRMSDKEITVKSGLIDGLDEQDSVMADRGFLIDEYLARKKVKLNIPPFLQGKEQLSVEEEDETRSIARLRIHVERVIERIKNFRLLQFVFPNSMATELNKIWVICCYLVNFTCKPIVGDNE</sequence>
<dbReference type="GeneID" id="106153937"/>
<evidence type="ECO:0000313" key="5">
    <source>
        <dbReference type="RefSeq" id="XP_013383545.2"/>
    </source>
</evidence>
<reference evidence="5" key="1">
    <citation type="submission" date="2025-08" db="UniProtKB">
        <authorList>
            <consortium name="RefSeq"/>
        </authorList>
    </citation>
    <scope>IDENTIFICATION</scope>
    <source>
        <tissue evidence="5">Gonads</tissue>
    </source>
</reference>
<dbReference type="OMA" id="VWHICAR"/>
<dbReference type="InterPro" id="IPR027806">
    <property type="entry name" value="HARBI1_dom"/>
</dbReference>
<gene>
    <name evidence="5" type="primary">LOC106153937</name>
</gene>
<proteinExistence type="predicted"/>
<dbReference type="Proteomes" id="UP000085678">
    <property type="component" value="Unplaced"/>
</dbReference>
<evidence type="ECO:0000256" key="1">
    <source>
        <dbReference type="ARBA" id="ARBA00001968"/>
    </source>
</evidence>
<dbReference type="AlphaFoldDB" id="A0A1S3HC21"/>
<dbReference type="OrthoDB" id="6122338at2759"/>
<organism evidence="4 5">
    <name type="scientific">Lingula anatina</name>
    <name type="common">Brachiopod</name>
    <name type="synonym">Lingula unguis</name>
    <dbReference type="NCBI Taxonomy" id="7574"/>
    <lineage>
        <taxon>Eukaryota</taxon>
        <taxon>Metazoa</taxon>
        <taxon>Spiralia</taxon>
        <taxon>Lophotrochozoa</taxon>
        <taxon>Brachiopoda</taxon>
        <taxon>Linguliformea</taxon>
        <taxon>Lingulata</taxon>
        <taxon>Lingulida</taxon>
        <taxon>Linguloidea</taxon>
        <taxon>Lingulidae</taxon>
        <taxon>Lingula</taxon>
    </lineage>
</organism>
<keyword evidence="4" id="KW-1185">Reference proteome</keyword>
<dbReference type="InParanoid" id="A0A1S3HC21"/>
<keyword evidence="2" id="KW-0479">Metal-binding</keyword>
<dbReference type="PANTHER" id="PTHR23080">
    <property type="entry name" value="THAP DOMAIN PROTEIN"/>
    <property type="match status" value="1"/>
</dbReference>
<dbReference type="RefSeq" id="XP_013383545.2">
    <property type="nucleotide sequence ID" value="XM_013528091.2"/>
</dbReference>
<feature type="domain" description="DDE Tnp4" evidence="3">
    <location>
        <begin position="36"/>
        <end position="195"/>
    </location>
</feature>
<accession>A0A1S3HC21</accession>
<dbReference type="PANTHER" id="PTHR23080:SF133">
    <property type="entry name" value="SI:CH211-262I1.5-RELATED"/>
    <property type="match status" value="1"/>
</dbReference>
<dbReference type="GO" id="GO:0046872">
    <property type="term" value="F:metal ion binding"/>
    <property type="evidence" value="ECO:0007669"/>
    <property type="project" value="UniProtKB-KW"/>
</dbReference>
<protein>
    <submittedName>
        <fullName evidence="5">Uncharacterized protein LOC106153937</fullName>
    </submittedName>
</protein>
<evidence type="ECO:0000313" key="4">
    <source>
        <dbReference type="Proteomes" id="UP000085678"/>
    </source>
</evidence>
<name>A0A1S3HC21_LINAN</name>
<evidence type="ECO:0000256" key="2">
    <source>
        <dbReference type="ARBA" id="ARBA00022723"/>
    </source>
</evidence>
<dbReference type="Pfam" id="PF13359">
    <property type="entry name" value="DDE_Tnp_4"/>
    <property type="match status" value="1"/>
</dbReference>
<evidence type="ECO:0000259" key="3">
    <source>
        <dbReference type="Pfam" id="PF13359"/>
    </source>
</evidence>
<dbReference type="KEGG" id="lak:106153937"/>